<gene>
    <name evidence="1" type="ORF">G3574_00600</name>
</gene>
<evidence type="ECO:0008006" key="3">
    <source>
        <dbReference type="Google" id="ProtNLM"/>
    </source>
</evidence>
<dbReference type="InterPro" id="IPR045767">
    <property type="entry name" value="DUF6134"/>
</dbReference>
<dbReference type="AlphaFoldDB" id="A0A6B3SJN6"/>
<reference evidence="1 2" key="1">
    <citation type="submission" date="2020-02" db="EMBL/GenBank/DDBJ databases">
        <authorList>
            <person name="Kim M.K."/>
        </authorList>
    </citation>
    <scope>NUCLEOTIDE SEQUENCE [LARGE SCALE GENOMIC DNA]</scope>
    <source>
        <strain evidence="1 2">17J57-3</strain>
    </source>
</reference>
<keyword evidence="2" id="KW-1185">Reference proteome</keyword>
<evidence type="ECO:0000313" key="2">
    <source>
        <dbReference type="Proteomes" id="UP000482155"/>
    </source>
</evidence>
<evidence type="ECO:0000313" key="1">
    <source>
        <dbReference type="EMBL" id="NEX59565.1"/>
    </source>
</evidence>
<dbReference type="EMBL" id="JAAIVB010000003">
    <property type="protein sequence ID" value="NEX59565.1"/>
    <property type="molecule type" value="Genomic_DNA"/>
</dbReference>
<sequence length="206" mass="23016">MSALLLVLSAGAAAEQRTWRFDVQLDGKPIGQHRFILNDGPGSREIRSDAEFDVKFLLVFKYRYVHHAHETWQGDCLKSLRARTDENGTLSSVDAEAKAGSLVVKTDEGSQAYAGCVMTFAYWNPAILKQQKLLNPQTGRYEDVKVSLLQEDELTLGGRKVVARRYRITGPAAPIELWYSPEGDWLQLASTVKGGMQLVYRRGDPS</sequence>
<dbReference type="Pfam" id="PF19630">
    <property type="entry name" value="DUF6134"/>
    <property type="match status" value="1"/>
</dbReference>
<dbReference type="Proteomes" id="UP000482155">
    <property type="component" value="Unassembled WGS sequence"/>
</dbReference>
<proteinExistence type="predicted"/>
<dbReference type="RefSeq" id="WP_163959822.1">
    <property type="nucleotide sequence ID" value="NZ_JAAIVB010000003.1"/>
</dbReference>
<name>A0A6B3SJN6_9BURK</name>
<organism evidence="1 2">
    <name type="scientific">Noviherbaspirillum galbum</name>
    <dbReference type="NCBI Taxonomy" id="2709383"/>
    <lineage>
        <taxon>Bacteria</taxon>
        <taxon>Pseudomonadati</taxon>
        <taxon>Pseudomonadota</taxon>
        <taxon>Betaproteobacteria</taxon>
        <taxon>Burkholderiales</taxon>
        <taxon>Oxalobacteraceae</taxon>
        <taxon>Noviherbaspirillum</taxon>
    </lineage>
</organism>
<accession>A0A6B3SJN6</accession>
<protein>
    <recommendedName>
        <fullName evidence="3">DUF3108 domain-containing protein</fullName>
    </recommendedName>
</protein>
<comment type="caution">
    <text evidence="1">The sequence shown here is derived from an EMBL/GenBank/DDBJ whole genome shotgun (WGS) entry which is preliminary data.</text>
</comment>